<feature type="domain" description="GPI inositol-deacylase winged helix" evidence="3">
    <location>
        <begin position="105"/>
        <end position="188"/>
    </location>
</feature>
<dbReference type="PANTHER" id="PTHR10039">
    <property type="entry name" value="AMELOGENIN"/>
    <property type="match status" value="1"/>
</dbReference>
<dbReference type="SUPFAM" id="SSF48403">
    <property type="entry name" value="Ankyrin repeat"/>
    <property type="match status" value="1"/>
</dbReference>
<protein>
    <recommendedName>
        <fullName evidence="3">GPI inositol-deacylase winged helix domain-containing protein</fullName>
    </recommendedName>
</protein>
<dbReference type="VEuPathDB" id="FungiDB:TSTA_067850"/>
<evidence type="ECO:0000256" key="1">
    <source>
        <dbReference type="PROSITE-ProRule" id="PRU00023"/>
    </source>
</evidence>
<dbReference type="PANTHER" id="PTHR10039:SF15">
    <property type="entry name" value="NACHT DOMAIN-CONTAINING PROTEIN"/>
    <property type="match status" value="1"/>
</dbReference>
<evidence type="ECO:0000259" key="3">
    <source>
        <dbReference type="Pfam" id="PF22939"/>
    </source>
</evidence>
<dbReference type="PROSITE" id="PS50088">
    <property type="entry name" value="ANK_REPEAT"/>
    <property type="match status" value="1"/>
</dbReference>
<dbReference type="GeneID" id="8103884"/>
<evidence type="ECO:0000313" key="5">
    <source>
        <dbReference type="Proteomes" id="UP000001745"/>
    </source>
</evidence>
<accession>B8LYJ8</accession>
<name>B8LYJ8_TALSN</name>
<dbReference type="AlphaFoldDB" id="B8LYJ8"/>
<evidence type="ECO:0000313" key="4">
    <source>
        <dbReference type="EMBL" id="EED23356.1"/>
    </source>
</evidence>
<dbReference type="InParanoid" id="B8LYJ8"/>
<dbReference type="Proteomes" id="UP000001745">
    <property type="component" value="Unassembled WGS sequence"/>
</dbReference>
<dbReference type="InterPro" id="IPR002110">
    <property type="entry name" value="Ankyrin_rpt"/>
</dbReference>
<sequence>MCIMDALDECEEGKREFLIKKTTNFHLDSKNAADQQPKLKFFLTSRPYYDIQFQFHLLIQEVLTIHLSGDEESANISNSTNGQRTKGRLKKPVSELPRSVMKAYDLILKKSRDKKLARDLLRIIFAARTPLTLKEMSVALALAGDLSYSSYEDMDLKTRMSLDKGSAISNFVYLIHQTAKEYLVEKGNEDKGDRKHSFCPQESETLIAGVCISLLSFECFAKDPIPVEEDKMSGISSFDQGRSIQIPVSYLESHPFLEYTTMYWTDHCKSSGLESQESWQSRITTLCEARSLVFQRWFAIYRYTIDKHLPKEMTSLNSEAKFGITNILRRFLDQGEDPNERVSQQATPLQRVTFRSFEATMILVEAGAGVNAVGWETPFFTEVDDHGNERQVGTVCGTPLCMAVYGDNPDIVSYLMQNGASVDLQSTDDEAPMDIVLPMLQSRDNASKTLQILLDHGADASC</sequence>
<gene>
    <name evidence="4" type="ORF">TSTA_067850</name>
</gene>
<evidence type="ECO:0000256" key="2">
    <source>
        <dbReference type="SAM" id="MobiDB-lite"/>
    </source>
</evidence>
<feature type="compositionally biased region" description="Polar residues" evidence="2">
    <location>
        <begin position="74"/>
        <end position="84"/>
    </location>
</feature>
<dbReference type="Pfam" id="PF00023">
    <property type="entry name" value="Ank"/>
    <property type="match status" value="1"/>
</dbReference>
<dbReference type="eggNOG" id="KOG4177">
    <property type="taxonomic scope" value="Eukaryota"/>
</dbReference>
<proteinExistence type="predicted"/>
<keyword evidence="1" id="KW-0040">ANK repeat</keyword>
<reference evidence="5" key="1">
    <citation type="journal article" date="2015" name="Genome Announc.">
        <title>Genome sequence of the AIDS-associated pathogen Penicillium marneffei (ATCC18224) and its near taxonomic relative Talaromyces stipitatus (ATCC10500).</title>
        <authorList>
            <person name="Nierman W.C."/>
            <person name="Fedorova-Abrams N.D."/>
            <person name="Andrianopoulos A."/>
        </authorList>
    </citation>
    <scope>NUCLEOTIDE SEQUENCE [LARGE SCALE GENOMIC DNA]</scope>
    <source>
        <strain evidence="5">ATCC 10500 / CBS 375.48 / QM 6759 / NRRL 1006</strain>
    </source>
</reference>
<organism evidence="4 5">
    <name type="scientific">Talaromyces stipitatus (strain ATCC 10500 / CBS 375.48 / QM 6759 / NRRL 1006)</name>
    <name type="common">Penicillium stipitatum</name>
    <dbReference type="NCBI Taxonomy" id="441959"/>
    <lineage>
        <taxon>Eukaryota</taxon>
        <taxon>Fungi</taxon>
        <taxon>Dikarya</taxon>
        <taxon>Ascomycota</taxon>
        <taxon>Pezizomycotina</taxon>
        <taxon>Eurotiomycetes</taxon>
        <taxon>Eurotiomycetidae</taxon>
        <taxon>Eurotiales</taxon>
        <taxon>Trichocomaceae</taxon>
        <taxon>Talaromyces</taxon>
        <taxon>Talaromyces sect. Talaromyces</taxon>
    </lineage>
</organism>
<dbReference type="InterPro" id="IPR054471">
    <property type="entry name" value="GPIID_WHD"/>
</dbReference>
<dbReference type="HOGENOM" id="CLU_592083_0_0_1"/>
<dbReference type="RefSeq" id="XP_002340743.1">
    <property type="nucleotide sequence ID" value="XM_002340702.1"/>
</dbReference>
<feature type="region of interest" description="Disordered" evidence="2">
    <location>
        <begin position="72"/>
        <end position="92"/>
    </location>
</feature>
<dbReference type="PhylomeDB" id="B8LYJ8"/>
<dbReference type="Pfam" id="PF22939">
    <property type="entry name" value="WHD_GPIID"/>
    <property type="match status" value="1"/>
</dbReference>
<dbReference type="InterPro" id="IPR036770">
    <property type="entry name" value="Ankyrin_rpt-contain_sf"/>
</dbReference>
<dbReference type="STRING" id="441959.B8LYJ8"/>
<keyword evidence="5" id="KW-1185">Reference proteome</keyword>
<dbReference type="Gene3D" id="1.25.40.20">
    <property type="entry name" value="Ankyrin repeat-containing domain"/>
    <property type="match status" value="1"/>
</dbReference>
<feature type="repeat" description="ANK" evidence="1">
    <location>
        <begin position="398"/>
        <end position="427"/>
    </location>
</feature>
<dbReference type="EMBL" id="EQ962652">
    <property type="protein sequence ID" value="EED23356.1"/>
    <property type="molecule type" value="Genomic_DNA"/>
</dbReference>
<dbReference type="OrthoDB" id="4223502at2759"/>